<keyword evidence="3" id="KW-1185">Reference proteome</keyword>
<accession>A0ABS1DAE3</accession>
<feature type="region of interest" description="Disordered" evidence="1">
    <location>
        <begin position="170"/>
        <end position="201"/>
    </location>
</feature>
<gene>
    <name evidence="2" type="ORF">CKO28_02570</name>
</gene>
<organism evidence="2 3">
    <name type="scientific">Rhodovibrio sodomensis</name>
    <dbReference type="NCBI Taxonomy" id="1088"/>
    <lineage>
        <taxon>Bacteria</taxon>
        <taxon>Pseudomonadati</taxon>
        <taxon>Pseudomonadota</taxon>
        <taxon>Alphaproteobacteria</taxon>
        <taxon>Rhodospirillales</taxon>
        <taxon>Rhodovibrionaceae</taxon>
        <taxon>Rhodovibrio</taxon>
    </lineage>
</organism>
<dbReference type="RefSeq" id="WP_200338984.1">
    <property type="nucleotide sequence ID" value="NZ_NRRL01000003.1"/>
</dbReference>
<sequence>MASGVREFLYVPASEVEEALALGAVQVPGDARLAKPRPLPVDVPEVAFDRWRTTASRYRWCIELMTRVLGDVWERRPHEKAPPNLDELFRALSSGRGEDQRVYLYVPLHDAPKVRETPGLKWDRRVRMFYATPKANLNGLFQYLTPEARRTWEAERTTLRTVDMLMREQARREVERRDEADGDRDVGEDELDPAAARDERE</sequence>
<evidence type="ECO:0000313" key="3">
    <source>
        <dbReference type="Proteomes" id="UP001296873"/>
    </source>
</evidence>
<dbReference type="EMBL" id="NRRL01000003">
    <property type="protein sequence ID" value="MBK1666926.1"/>
    <property type="molecule type" value="Genomic_DNA"/>
</dbReference>
<protein>
    <submittedName>
        <fullName evidence="2">Uncharacterized protein</fullName>
    </submittedName>
</protein>
<dbReference type="Proteomes" id="UP001296873">
    <property type="component" value="Unassembled WGS sequence"/>
</dbReference>
<reference evidence="2 3" key="1">
    <citation type="journal article" date="2020" name="Microorganisms">
        <title>Osmotic Adaptation and Compatible Solute Biosynthesis of Phototrophic Bacteria as Revealed from Genome Analyses.</title>
        <authorList>
            <person name="Imhoff J.F."/>
            <person name="Rahn T."/>
            <person name="Kunzel S."/>
            <person name="Keller A."/>
            <person name="Neulinger S.C."/>
        </authorList>
    </citation>
    <scope>NUCLEOTIDE SEQUENCE [LARGE SCALE GENOMIC DNA]</scope>
    <source>
        <strain evidence="2 3">DSM 9895</strain>
    </source>
</reference>
<proteinExistence type="predicted"/>
<comment type="caution">
    <text evidence="2">The sequence shown here is derived from an EMBL/GenBank/DDBJ whole genome shotgun (WGS) entry which is preliminary data.</text>
</comment>
<evidence type="ECO:0000313" key="2">
    <source>
        <dbReference type="EMBL" id="MBK1666926.1"/>
    </source>
</evidence>
<name>A0ABS1DAE3_9PROT</name>
<evidence type="ECO:0000256" key="1">
    <source>
        <dbReference type="SAM" id="MobiDB-lite"/>
    </source>
</evidence>
<feature type="compositionally biased region" description="Basic and acidic residues" evidence="1">
    <location>
        <begin position="170"/>
        <end position="185"/>
    </location>
</feature>